<dbReference type="Pfam" id="PF00320">
    <property type="entry name" value="GATA"/>
    <property type="match status" value="2"/>
</dbReference>
<comment type="subcellular location">
    <subcellularLocation>
        <location evidence="1">Nucleus</location>
    </subcellularLocation>
</comment>
<dbReference type="SUPFAM" id="SSF57716">
    <property type="entry name" value="Glucocorticoid receptor-like (DNA-binding domain)"/>
    <property type="match status" value="2"/>
</dbReference>
<dbReference type="GO" id="GO:0000978">
    <property type="term" value="F:RNA polymerase II cis-regulatory region sequence-specific DNA binding"/>
    <property type="evidence" value="ECO:0007669"/>
    <property type="project" value="TreeGrafter"/>
</dbReference>
<dbReference type="PANTHER" id="PTHR10071">
    <property type="entry name" value="TRANSCRIPTION FACTOR GATA FAMILY MEMBER"/>
    <property type="match status" value="1"/>
</dbReference>
<gene>
    <name evidence="10" type="ORF">MENT_LOCUS55350</name>
</gene>
<dbReference type="Gene3D" id="3.30.50.10">
    <property type="entry name" value="Erythroid Transcription Factor GATA-1, subunit A"/>
    <property type="match status" value="2"/>
</dbReference>
<sequence>MFSFDKNFSLIFIDKIVEVNKRHCFNCRVTQTKQWHTALKEHYLCNECGPYKRKYGKFRSNKLWFKTKKDDRKCFICGVTQTICWRRHSEPGSYICNACGCKQRKEFIKKRKPKI</sequence>
<evidence type="ECO:0000313" key="11">
    <source>
        <dbReference type="Proteomes" id="UP000580250"/>
    </source>
</evidence>
<evidence type="ECO:0000256" key="3">
    <source>
        <dbReference type="ARBA" id="ARBA00022771"/>
    </source>
</evidence>
<proteinExistence type="predicted"/>
<dbReference type="PROSITE" id="PS00344">
    <property type="entry name" value="GATA_ZN_FINGER_1"/>
    <property type="match status" value="1"/>
</dbReference>
<evidence type="ECO:0000256" key="8">
    <source>
        <dbReference type="PROSITE-ProRule" id="PRU00094"/>
    </source>
</evidence>
<evidence type="ECO:0000256" key="7">
    <source>
        <dbReference type="ARBA" id="ARBA00023242"/>
    </source>
</evidence>
<dbReference type="GO" id="GO:0000981">
    <property type="term" value="F:DNA-binding transcription factor activity, RNA polymerase II-specific"/>
    <property type="evidence" value="ECO:0007669"/>
    <property type="project" value="TreeGrafter"/>
</dbReference>
<dbReference type="Proteomes" id="UP000580250">
    <property type="component" value="Unassembled WGS sequence"/>
</dbReference>
<organism evidence="10 11">
    <name type="scientific">Meloidogyne enterolobii</name>
    <name type="common">Root-knot nematode worm</name>
    <name type="synonym">Meloidogyne mayaguensis</name>
    <dbReference type="NCBI Taxonomy" id="390850"/>
    <lineage>
        <taxon>Eukaryota</taxon>
        <taxon>Metazoa</taxon>
        <taxon>Ecdysozoa</taxon>
        <taxon>Nematoda</taxon>
        <taxon>Chromadorea</taxon>
        <taxon>Rhabditida</taxon>
        <taxon>Tylenchina</taxon>
        <taxon>Tylenchomorpha</taxon>
        <taxon>Tylenchoidea</taxon>
        <taxon>Meloidogynidae</taxon>
        <taxon>Meloidogyninae</taxon>
        <taxon>Meloidogyne</taxon>
    </lineage>
</organism>
<keyword evidence="2" id="KW-0479">Metal-binding</keyword>
<feature type="domain" description="GATA-type" evidence="9">
    <location>
        <begin position="18"/>
        <end position="59"/>
    </location>
</feature>
<keyword evidence="4" id="KW-0862">Zinc</keyword>
<evidence type="ECO:0000256" key="2">
    <source>
        <dbReference type="ARBA" id="ARBA00022723"/>
    </source>
</evidence>
<dbReference type="GO" id="GO:0005634">
    <property type="term" value="C:nucleus"/>
    <property type="evidence" value="ECO:0007669"/>
    <property type="project" value="UniProtKB-SubCell"/>
</dbReference>
<dbReference type="InterPro" id="IPR000679">
    <property type="entry name" value="Znf_GATA"/>
</dbReference>
<dbReference type="GO" id="GO:0008270">
    <property type="term" value="F:zinc ion binding"/>
    <property type="evidence" value="ECO:0007669"/>
    <property type="project" value="UniProtKB-KW"/>
</dbReference>
<dbReference type="EMBL" id="CAJEWN010002072">
    <property type="protein sequence ID" value="CAD2201774.1"/>
    <property type="molecule type" value="Genomic_DNA"/>
</dbReference>
<evidence type="ECO:0000256" key="5">
    <source>
        <dbReference type="ARBA" id="ARBA00023015"/>
    </source>
</evidence>
<dbReference type="GO" id="GO:0000122">
    <property type="term" value="P:negative regulation of transcription by RNA polymerase II"/>
    <property type="evidence" value="ECO:0007669"/>
    <property type="project" value="TreeGrafter"/>
</dbReference>
<keyword evidence="6" id="KW-0804">Transcription</keyword>
<feature type="domain" description="GATA-type" evidence="9">
    <location>
        <begin position="68"/>
        <end position="100"/>
    </location>
</feature>
<evidence type="ECO:0000256" key="6">
    <source>
        <dbReference type="ARBA" id="ARBA00023163"/>
    </source>
</evidence>
<evidence type="ECO:0000259" key="9">
    <source>
        <dbReference type="PROSITE" id="PS50114"/>
    </source>
</evidence>
<reference evidence="10 11" key="1">
    <citation type="submission" date="2020-08" db="EMBL/GenBank/DDBJ databases">
        <authorList>
            <person name="Koutsovoulos G."/>
            <person name="Danchin GJ E."/>
        </authorList>
    </citation>
    <scope>NUCLEOTIDE SEQUENCE [LARGE SCALE GENOMIC DNA]</scope>
</reference>
<keyword evidence="3 8" id="KW-0863">Zinc-finger</keyword>
<comment type="caution">
    <text evidence="10">The sequence shown here is derived from an EMBL/GenBank/DDBJ whole genome shotgun (WGS) entry which is preliminary data.</text>
</comment>
<protein>
    <recommendedName>
        <fullName evidence="9">GATA-type domain-containing protein</fullName>
    </recommendedName>
</protein>
<evidence type="ECO:0000256" key="1">
    <source>
        <dbReference type="ARBA" id="ARBA00004123"/>
    </source>
</evidence>
<keyword evidence="5" id="KW-0805">Transcription regulation</keyword>
<accession>A0A6V7XR90</accession>
<dbReference type="GO" id="GO:0045944">
    <property type="term" value="P:positive regulation of transcription by RNA polymerase II"/>
    <property type="evidence" value="ECO:0007669"/>
    <property type="project" value="TreeGrafter"/>
</dbReference>
<dbReference type="PROSITE" id="PS50114">
    <property type="entry name" value="GATA_ZN_FINGER_2"/>
    <property type="match status" value="2"/>
</dbReference>
<evidence type="ECO:0000313" key="10">
    <source>
        <dbReference type="EMBL" id="CAD2201774.1"/>
    </source>
</evidence>
<evidence type="ECO:0000256" key="4">
    <source>
        <dbReference type="ARBA" id="ARBA00022833"/>
    </source>
</evidence>
<dbReference type="InterPro" id="IPR013088">
    <property type="entry name" value="Znf_NHR/GATA"/>
</dbReference>
<name>A0A6V7XR90_MELEN</name>
<dbReference type="InterPro" id="IPR039355">
    <property type="entry name" value="Transcription_factor_GATA"/>
</dbReference>
<dbReference type="SMART" id="SM00401">
    <property type="entry name" value="ZnF_GATA"/>
    <property type="match status" value="2"/>
</dbReference>
<dbReference type="PANTHER" id="PTHR10071:SF335">
    <property type="entry name" value="IRON-SENSING TRANSCRIPTIONAL REPRESSOR-RELATED"/>
    <property type="match status" value="1"/>
</dbReference>
<keyword evidence="7" id="KW-0539">Nucleus</keyword>
<dbReference type="AlphaFoldDB" id="A0A6V7XR90"/>